<gene>
    <name evidence="1" type="ORF">Salmuc_02502</name>
</gene>
<sequence>MLVGLTAERADAHVARADAASVELAVHGDGAGADPCCHEDLSCVWKLVMAAPDIGAAPDTPGDGRLALEPVIHRSLHLRTDPPPPRT</sequence>
<organism evidence="1 2">
    <name type="scientific">Salipiger mucosus DSM 16094</name>
    <dbReference type="NCBI Taxonomy" id="1123237"/>
    <lineage>
        <taxon>Bacteria</taxon>
        <taxon>Pseudomonadati</taxon>
        <taxon>Pseudomonadota</taxon>
        <taxon>Alphaproteobacteria</taxon>
        <taxon>Rhodobacterales</taxon>
        <taxon>Roseobacteraceae</taxon>
        <taxon>Salipiger</taxon>
    </lineage>
</organism>
<dbReference type="STRING" id="1123237.Salmuc_02502"/>
<dbReference type="EMBL" id="APVH01000027">
    <property type="protein sequence ID" value="EPX82133.1"/>
    <property type="molecule type" value="Genomic_DNA"/>
</dbReference>
<dbReference type="Proteomes" id="UP000015347">
    <property type="component" value="Unassembled WGS sequence"/>
</dbReference>
<name>S9QR91_9RHOB</name>
<keyword evidence="2" id="KW-1185">Reference proteome</keyword>
<evidence type="ECO:0000313" key="2">
    <source>
        <dbReference type="Proteomes" id="UP000015347"/>
    </source>
</evidence>
<proteinExistence type="predicted"/>
<comment type="caution">
    <text evidence="1">The sequence shown here is derived from an EMBL/GenBank/DDBJ whole genome shotgun (WGS) entry which is preliminary data.</text>
</comment>
<dbReference type="HOGENOM" id="CLU_2481499_0_0_5"/>
<reference evidence="2" key="1">
    <citation type="journal article" date="2014" name="Stand. Genomic Sci.">
        <title>Genome sequence of the exopolysaccharide-producing Salipiger mucosus type strain (DSM 16094(T)), a moderately halophilic member of the Roseobacter clade.</title>
        <authorList>
            <person name="Riedel T."/>
            <person name="Spring S."/>
            <person name="Fiebig A."/>
            <person name="Petersen J."/>
            <person name="Kyrpides N.C."/>
            <person name="Goker M."/>
            <person name="Klenk H.P."/>
        </authorList>
    </citation>
    <scope>NUCLEOTIDE SEQUENCE [LARGE SCALE GENOMIC DNA]</scope>
    <source>
        <strain evidence="2">DSM 16094</strain>
    </source>
</reference>
<accession>S9QR91</accession>
<dbReference type="AlphaFoldDB" id="S9QR91"/>
<protein>
    <submittedName>
        <fullName evidence="1">Uncharacterized protein</fullName>
    </submittedName>
</protein>
<evidence type="ECO:0000313" key="1">
    <source>
        <dbReference type="EMBL" id="EPX82133.1"/>
    </source>
</evidence>